<accession>A0A4R3JQB4</accession>
<comment type="caution">
    <text evidence="1">The sequence shown here is derived from an EMBL/GenBank/DDBJ whole genome shotgun (WGS) entry which is preliminary data.</text>
</comment>
<proteinExistence type="predicted"/>
<organism evidence="1 2">
    <name type="scientific">Sulfuritortus calidifontis</name>
    <dbReference type="NCBI Taxonomy" id="1914471"/>
    <lineage>
        <taxon>Bacteria</taxon>
        <taxon>Pseudomonadati</taxon>
        <taxon>Pseudomonadota</taxon>
        <taxon>Betaproteobacteria</taxon>
        <taxon>Nitrosomonadales</taxon>
        <taxon>Thiobacillaceae</taxon>
        <taxon>Sulfuritortus</taxon>
    </lineage>
</organism>
<protein>
    <submittedName>
        <fullName evidence="1">Uncharacterized protein</fullName>
    </submittedName>
</protein>
<dbReference type="OrthoDB" id="9255820at2"/>
<dbReference type="EMBL" id="SLZY01000022">
    <property type="protein sequence ID" value="TCS69003.1"/>
    <property type="molecule type" value="Genomic_DNA"/>
</dbReference>
<evidence type="ECO:0000313" key="1">
    <source>
        <dbReference type="EMBL" id="TCS69003.1"/>
    </source>
</evidence>
<keyword evidence="2" id="KW-1185">Reference proteome</keyword>
<dbReference type="Proteomes" id="UP000295135">
    <property type="component" value="Unassembled WGS sequence"/>
</dbReference>
<sequence>MPFIKLHPLQEIEGQSPEHFGHGHPARCRAVPRFDAPEIYLNLDQIAAFEECPLYLITEADPNALVNGIRIRLASGGLVLVADDPEDDEPDFVTALQRASRGEVVELGYSRYLRELERKKPL</sequence>
<dbReference type="RefSeq" id="WP_126460050.1">
    <property type="nucleotide sequence ID" value="NZ_AP018721.1"/>
</dbReference>
<name>A0A4R3JQB4_9PROT</name>
<dbReference type="AlphaFoldDB" id="A0A4R3JQB4"/>
<evidence type="ECO:0000313" key="2">
    <source>
        <dbReference type="Proteomes" id="UP000295135"/>
    </source>
</evidence>
<gene>
    <name evidence="1" type="ORF">EDC61_12218</name>
</gene>
<reference evidence="1 2" key="1">
    <citation type="submission" date="2019-03" db="EMBL/GenBank/DDBJ databases">
        <title>Genomic Encyclopedia of Type Strains, Phase IV (KMG-IV): sequencing the most valuable type-strain genomes for metagenomic binning, comparative biology and taxonomic classification.</title>
        <authorList>
            <person name="Goeker M."/>
        </authorList>
    </citation>
    <scope>NUCLEOTIDE SEQUENCE [LARGE SCALE GENOMIC DNA]</scope>
    <source>
        <strain evidence="1 2">DSM 103923</strain>
    </source>
</reference>